<dbReference type="Gene3D" id="1.10.357.10">
    <property type="entry name" value="Tetracycline Repressor, domain 2"/>
    <property type="match status" value="1"/>
</dbReference>
<dbReference type="AlphaFoldDB" id="A0A7D6E5W5"/>
<feature type="DNA-binding region" description="H-T-H motif" evidence="2">
    <location>
        <begin position="37"/>
        <end position="56"/>
    </location>
</feature>
<dbReference type="Pfam" id="PF00440">
    <property type="entry name" value="TetR_N"/>
    <property type="match status" value="1"/>
</dbReference>
<keyword evidence="5" id="KW-1185">Reference proteome</keyword>
<keyword evidence="1 2" id="KW-0238">DNA-binding</keyword>
<organism evidence="4 5">
    <name type="scientific">Mycobacterium vicinigordonae</name>
    <dbReference type="NCBI Taxonomy" id="1719132"/>
    <lineage>
        <taxon>Bacteria</taxon>
        <taxon>Bacillati</taxon>
        <taxon>Actinomycetota</taxon>
        <taxon>Actinomycetes</taxon>
        <taxon>Mycobacteriales</taxon>
        <taxon>Mycobacteriaceae</taxon>
        <taxon>Mycobacterium</taxon>
    </lineage>
</organism>
<gene>
    <name evidence="4" type="ORF">H0P51_03275</name>
</gene>
<reference evidence="4" key="1">
    <citation type="submission" date="2020-07" db="EMBL/GenBank/DDBJ databases">
        <title>Description of Mycobacterium gordonae subsp. intergordonae subsp.nov. and Mycobacterium gordonae subsp. gordonae subsp. nov.</title>
        <authorList>
            <person name="Huang H."/>
        </authorList>
    </citation>
    <scope>NUCLEOTIDE SEQUENCE [LARGE SCALE GENOMIC DNA]</scope>
    <source>
        <strain evidence="4">24T</strain>
    </source>
</reference>
<dbReference type="KEGG" id="mgor:H0P51_03275"/>
<dbReference type="EMBL" id="CP059165">
    <property type="protein sequence ID" value="QLL08022.1"/>
    <property type="molecule type" value="Genomic_DNA"/>
</dbReference>
<sequence length="210" mass="22978">MRTHGWGGAKPASDEEAIERILDAASQAIDERGGDIRIADVARTLGVSRQTVYNYFPGTNTLLEAAATRSGLRFIDRLTEHLAGITDPVDALVESLAFTLEWLPDDKHVQLMLIHDFTKASTGVTSDLGIRFGHGLLAGLDVDWANLGLDDADLNDLAEYTLRILQSFMIDPGRPPRTGVVLRTYLRRWVAPVLEAEIAGHLIAEPHASN</sequence>
<evidence type="ECO:0000313" key="5">
    <source>
        <dbReference type="Proteomes" id="UP000510682"/>
    </source>
</evidence>
<dbReference type="GO" id="GO:0003677">
    <property type="term" value="F:DNA binding"/>
    <property type="evidence" value="ECO:0007669"/>
    <property type="project" value="UniProtKB-UniRule"/>
</dbReference>
<dbReference type="InterPro" id="IPR009057">
    <property type="entry name" value="Homeodomain-like_sf"/>
</dbReference>
<evidence type="ECO:0000259" key="3">
    <source>
        <dbReference type="PROSITE" id="PS50977"/>
    </source>
</evidence>
<reference evidence="4" key="2">
    <citation type="submission" date="2020-07" db="EMBL/GenBank/DDBJ databases">
        <authorList>
            <person name="Yu X."/>
        </authorList>
    </citation>
    <scope>NUCLEOTIDE SEQUENCE [LARGE SCALE GENOMIC DNA]</scope>
    <source>
        <strain evidence="4">24T</strain>
    </source>
</reference>
<dbReference type="InterPro" id="IPR001647">
    <property type="entry name" value="HTH_TetR"/>
</dbReference>
<accession>A0A7D6E5W5</accession>
<evidence type="ECO:0000313" key="4">
    <source>
        <dbReference type="EMBL" id="QLL08022.1"/>
    </source>
</evidence>
<protein>
    <submittedName>
        <fullName evidence="4">TetR/AcrR family transcriptional regulator</fullName>
    </submittedName>
</protein>
<name>A0A7D6E5W5_9MYCO</name>
<dbReference type="PROSITE" id="PS50977">
    <property type="entry name" value="HTH_TETR_2"/>
    <property type="match status" value="1"/>
</dbReference>
<proteinExistence type="predicted"/>
<dbReference type="SUPFAM" id="SSF46689">
    <property type="entry name" value="Homeodomain-like"/>
    <property type="match status" value="1"/>
</dbReference>
<dbReference type="RefSeq" id="WP_180916622.1">
    <property type="nucleotide sequence ID" value="NZ_CP059165.1"/>
</dbReference>
<evidence type="ECO:0000256" key="1">
    <source>
        <dbReference type="ARBA" id="ARBA00023125"/>
    </source>
</evidence>
<evidence type="ECO:0000256" key="2">
    <source>
        <dbReference type="PROSITE-ProRule" id="PRU00335"/>
    </source>
</evidence>
<dbReference type="PRINTS" id="PR00455">
    <property type="entry name" value="HTHTETR"/>
</dbReference>
<dbReference type="Proteomes" id="UP000510682">
    <property type="component" value="Chromosome"/>
</dbReference>
<feature type="domain" description="HTH tetR-type" evidence="3">
    <location>
        <begin position="15"/>
        <end position="74"/>
    </location>
</feature>